<dbReference type="AlphaFoldDB" id="A0A3R6D3S1"/>
<sequence length="63" mass="7472">MSFAPHFLELRCKDMLKFLNIQSIWCIILKEKRLILAHDWQSEVFNPTKVNTFFFPIAMLGIS</sequence>
<protein>
    <submittedName>
        <fullName evidence="1">Uncharacterized protein</fullName>
    </submittedName>
</protein>
<comment type="caution">
    <text evidence="1">The sequence shown here is derived from an EMBL/GenBank/DDBJ whole genome shotgun (WGS) entry which is preliminary data.</text>
</comment>
<evidence type="ECO:0000313" key="2">
    <source>
        <dbReference type="Proteomes" id="UP000286260"/>
    </source>
</evidence>
<proteinExistence type="predicted"/>
<gene>
    <name evidence="1" type="ORF">DW828_01010</name>
</gene>
<dbReference type="EMBL" id="QSII01000001">
    <property type="protein sequence ID" value="RHC90148.1"/>
    <property type="molecule type" value="Genomic_DNA"/>
</dbReference>
<reference evidence="1 2" key="1">
    <citation type="submission" date="2018-08" db="EMBL/GenBank/DDBJ databases">
        <title>A genome reference for cultivated species of the human gut microbiota.</title>
        <authorList>
            <person name="Zou Y."/>
            <person name="Xue W."/>
            <person name="Luo G."/>
        </authorList>
    </citation>
    <scope>NUCLEOTIDE SEQUENCE [LARGE SCALE GENOMIC DNA]</scope>
    <source>
        <strain evidence="1 2">AM34-17</strain>
    </source>
</reference>
<organism evidence="1 2">
    <name type="scientific">Parabacteroides merdae</name>
    <dbReference type="NCBI Taxonomy" id="46503"/>
    <lineage>
        <taxon>Bacteria</taxon>
        <taxon>Pseudomonadati</taxon>
        <taxon>Bacteroidota</taxon>
        <taxon>Bacteroidia</taxon>
        <taxon>Bacteroidales</taxon>
        <taxon>Tannerellaceae</taxon>
        <taxon>Parabacteroides</taxon>
    </lineage>
</organism>
<name>A0A3R6D3S1_9BACT</name>
<evidence type="ECO:0000313" key="1">
    <source>
        <dbReference type="EMBL" id="RHC90148.1"/>
    </source>
</evidence>
<dbReference type="Proteomes" id="UP000286260">
    <property type="component" value="Unassembled WGS sequence"/>
</dbReference>
<accession>A0A3R6D3S1</accession>